<dbReference type="AlphaFoldDB" id="A0A5S3V5X6"/>
<evidence type="ECO:0000313" key="5">
    <source>
        <dbReference type="Proteomes" id="UP000307217"/>
    </source>
</evidence>
<sequence>MINNPQLAKALQGDYRYCHLLKMRFESGDIFMTDADEDIRHNGATYLAGMFKSLGTVKQSGGIRIGDMKLSFNALAPSVIALGLQEKWMNRRVEISKLIMVESPVGHLHVYSGLLSKMNLTSSGSLNFTASSIWADFEKTSGRQTNTASHQKYYPNTDPFEHTAFLDDSIPWGKEGNGKVRSKTAKPRRSDYAPPRNRDGEQEEEQ</sequence>
<accession>A0A5S3V5X6</accession>
<organism evidence="2 5">
    <name type="scientific">Pseudoalteromonas aurantia</name>
    <dbReference type="NCBI Taxonomy" id="43654"/>
    <lineage>
        <taxon>Bacteria</taxon>
        <taxon>Pseudomonadati</taxon>
        <taxon>Pseudomonadota</taxon>
        <taxon>Gammaproteobacteria</taxon>
        <taxon>Alteromonadales</taxon>
        <taxon>Pseudoalteromonadaceae</taxon>
        <taxon>Pseudoalteromonas</taxon>
    </lineage>
</organism>
<dbReference type="Pfam" id="PF09931">
    <property type="entry name" value="Phage_phiJL001_Gp84_N"/>
    <property type="match status" value="1"/>
</dbReference>
<keyword evidence="4" id="KW-1185">Reference proteome</keyword>
<dbReference type="Proteomes" id="UP000307217">
    <property type="component" value="Unassembled WGS sequence"/>
</dbReference>
<dbReference type="EMBL" id="PNBW01000074">
    <property type="protein sequence ID" value="TMO72709.1"/>
    <property type="molecule type" value="Genomic_DNA"/>
</dbReference>
<evidence type="ECO:0000313" key="2">
    <source>
        <dbReference type="EMBL" id="TMO66750.1"/>
    </source>
</evidence>
<evidence type="ECO:0000313" key="4">
    <source>
        <dbReference type="Proteomes" id="UP000307164"/>
    </source>
</evidence>
<dbReference type="RefSeq" id="WP_138592708.1">
    <property type="nucleotide sequence ID" value="NZ_PNBW01000074.1"/>
</dbReference>
<gene>
    <name evidence="2" type="ORF">CWC19_15540</name>
    <name evidence="3" type="ORF">CWC20_14670</name>
</gene>
<evidence type="ECO:0000256" key="1">
    <source>
        <dbReference type="SAM" id="MobiDB-lite"/>
    </source>
</evidence>
<dbReference type="EMBL" id="PNBX01000069">
    <property type="protein sequence ID" value="TMO66750.1"/>
    <property type="molecule type" value="Genomic_DNA"/>
</dbReference>
<feature type="compositionally biased region" description="Basic and acidic residues" evidence="1">
    <location>
        <begin position="188"/>
        <end position="200"/>
    </location>
</feature>
<reference evidence="4 5" key="1">
    <citation type="submission" date="2018-01" db="EMBL/GenBank/DDBJ databases">
        <authorList>
            <person name="Paulsen S."/>
            <person name="Gram L.K."/>
        </authorList>
    </citation>
    <scope>NUCLEOTIDE SEQUENCE [LARGE SCALE GENOMIC DNA]</scope>
    <source>
        <strain evidence="2 5">S3790</strain>
        <strain evidence="3 4">S3895</strain>
    </source>
</reference>
<evidence type="ECO:0000313" key="3">
    <source>
        <dbReference type="EMBL" id="TMO72709.1"/>
    </source>
</evidence>
<dbReference type="Proteomes" id="UP000307164">
    <property type="component" value="Unassembled WGS sequence"/>
</dbReference>
<proteinExistence type="predicted"/>
<name>A0A5S3V5X6_9GAMM</name>
<reference evidence="2" key="3">
    <citation type="submission" date="2019-09" db="EMBL/GenBank/DDBJ databases">
        <title>Co-occurence of chitin degradation, pigmentation and bioactivity in marine Pseudoalteromonas.</title>
        <authorList>
            <person name="Sonnenschein E.C."/>
            <person name="Bech P.K."/>
        </authorList>
    </citation>
    <scope>NUCLEOTIDE SEQUENCE</scope>
    <source>
        <strain evidence="2">S3790</strain>
        <strain evidence="3">S3895</strain>
    </source>
</reference>
<protein>
    <submittedName>
        <fullName evidence="2">Uncharacterized protein</fullName>
    </submittedName>
</protein>
<comment type="caution">
    <text evidence="2">The sequence shown here is derived from an EMBL/GenBank/DDBJ whole genome shotgun (WGS) entry which is preliminary data.</text>
</comment>
<feature type="region of interest" description="Disordered" evidence="1">
    <location>
        <begin position="168"/>
        <end position="206"/>
    </location>
</feature>
<dbReference type="OrthoDB" id="8890623at2"/>
<reference evidence="4 5" key="2">
    <citation type="submission" date="2019-06" db="EMBL/GenBank/DDBJ databases">
        <title>Co-occurence of chitin degradation, pigmentation and bioactivity in marine Pseudoalteromonas.</title>
        <authorList>
            <person name="Sonnenschein E.C."/>
            <person name="Bech P.K."/>
        </authorList>
    </citation>
    <scope>NUCLEOTIDE SEQUENCE [LARGE SCALE GENOMIC DNA]</scope>
    <source>
        <strain evidence="5">S3790</strain>
        <strain evidence="4">S3895</strain>
    </source>
</reference>